<evidence type="ECO:0000259" key="11">
    <source>
        <dbReference type="Pfam" id="PF07730"/>
    </source>
</evidence>
<feature type="transmembrane region" description="Helical" evidence="9">
    <location>
        <begin position="89"/>
        <end position="107"/>
    </location>
</feature>
<dbReference type="EMBL" id="BMML01000002">
    <property type="protein sequence ID" value="GGM94296.1"/>
    <property type="molecule type" value="Genomic_DNA"/>
</dbReference>
<dbReference type="Gene3D" id="1.20.5.1930">
    <property type="match status" value="1"/>
</dbReference>
<feature type="domain" description="Histidine kinase/HSP90-like ATPase" evidence="10">
    <location>
        <begin position="287"/>
        <end position="373"/>
    </location>
</feature>
<evidence type="ECO:0000313" key="12">
    <source>
        <dbReference type="EMBL" id="GGM94296.1"/>
    </source>
</evidence>
<feature type="transmembrane region" description="Helical" evidence="9">
    <location>
        <begin position="138"/>
        <end position="157"/>
    </location>
</feature>
<keyword evidence="6 12" id="KW-0418">Kinase</keyword>
<dbReference type="GO" id="GO:0005524">
    <property type="term" value="F:ATP binding"/>
    <property type="evidence" value="ECO:0007669"/>
    <property type="project" value="UniProtKB-KW"/>
</dbReference>
<feature type="transmembrane region" description="Helical" evidence="9">
    <location>
        <begin position="114"/>
        <end position="132"/>
    </location>
</feature>
<evidence type="ECO:0000256" key="3">
    <source>
        <dbReference type="ARBA" id="ARBA00022553"/>
    </source>
</evidence>
<keyword evidence="4" id="KW-0808">Transferase</keyword>
<dbReference type="PANTHER" id="PTHR24421">
    <property type="entry name" value="NITRATE/NITRITE SENSOR PROTEIN NARX-RELATED"/>
    <property type="match status" value="1"/>
</dbReference>
<evidence type="ECO:0000256" key="8">
    <source>
        <dbReference type="ARBA" id="ARBA00023012"/>
    </source>
</evidence>
<feature type="domain" description="Signal transduction histidine kinase subgroup 3 dimerisation and phosphoacceptor" evidence="11">
    <location>
        <begin position="175"/>
        <end position="240"/>
    </location>
</feature>
<dbReference type="GO" id="GO:0016020">
    <property type="term" value="C:membrane"/>
    <property type="evidence" value="ECO:0007669"/>
    <property type="project" value="InterPro"/>
</dbReference>
<dbReference type="SUPFAM" id="SSF55874">
    <property type="entry name" value="ATPase domain of HSP90 chaperone/DNA topoisomerase II/histidine kinase"/>
    <property type="match status" value="1"/>
</dbReference>
<feature type="transmembrane region" description="Helical" evidence="9">
    <location>
        <begin position="67"/>
        <end position="83"/>
    </location>
</feature>
<dbReference type="InterPro" id="IPR011712">
    <property type="entry name" value="Sig_transdc_His_kin_sub3_dim/P"/>
</dbReference>
<evidence type="ECO:0000313" key="13">
    <source>
        <dbReference type="Proteomes" id="UP000653411"/>
    </source>
</evidence>
<evidence type="ECO:0000256" key="7">
    <source>
        <dbReference type="ARBA" id="ARBA00022840"/>
    </source>
</evidence>
<dbReference type="EC" id="2.7.13.3" evidence="2"/>
<dbReference type="Gene3D" id="3.30.565.10">
    <property type="entry name" value="Histidine kinase-like ATPase, C-terminal domain"/>
    <property type="match status" value="1"/>
</dbReference>
<keyword evidence="5" id="KW-0547">Nucleotide-binding</keyword>
<dbReference type="InterPro" id="IPR036890">
    <property type="entry name" value="HATPase_C_sf"/>
</dbReference>
<dbReference type="InterPro" id="IPR050482">
    <property type="entry name" value="Sensor_HK_TwoCompSys"/>
</dbReference>
<reference evidence="12" key="2">
    <citation type="submission" date="2020-09" db="EMBL/GenBank/DDBJ databases">
        <authorList>
            <person name="Sun Q."/>
            <person name="Zhou Y."/>
        </authorList>
    </citation>
    <scope>NUCLEOTIDE SEQUENCE</scope>
    <source>
        <strain evidence="12">CGMCC 4.7110</strain>
    </source>
</reference>
<comment type="catalytic activity">
    <reaction evidence="1">
        <text>ATP + protein L-histidine = ADP + protein N-phospho-L-histidine.</text>
        <dbReference type="EC" id="2.7.13.3"/>
    </reaction>
</comment>
<accession>A0A917X9G4</accession>
<keyword evidence="9" id="KW-1133">Transmembrane helix</keyword>
<dbReference type="Pfam" id="PF02518">
    <property type="entry name" value="HATPase_c"/>
    <property type="match status" value="1"/>
</dbReference>
<evidence type="ECO:0000256" key="2">
    <source>
        <dbReference type="ARBA" id="ARBA00012438"/>
    </source>
</evidence>
<evidence type="ECO:0000259" key="10">
    <source>
        <dbReference type="Pfam" id="PF02518"/>
    </source>
</evidence>
<protein>
    <recommendedName>
        <fullName evidence="2">histidine kinase</fullName>
        <ecNumber evidence="2">2.7.13.3</ecNumber>
    </recommendedName>
</protein>
<keyword evidence="13" id="KW-1185">Reference proteome</keyword>
<dbReference type="CDD" id="cd16917">
    <property type="entry name" value="HATPase_UhpB-NarQ-NarX-like"/>
    <property type="match status" value="1"/>
</dbReference>
<dbReference type="RefSeq" id="WP_189261606.1">
    <property type="nucleotide sequence ID" value="NZ_BMML01000002.1"/>
</dbReference>
<dbReference type="GO" id="GO:0046983">
    <property type="term" value="F:protein dimerization activity"/>
    <property type="evidence" value="ECO:0007669"/>
    <property type="project" value="InterPro"/>
</dbReference>
<evidence type="ECO:0000256" key="9">
    <source>
        <dbReference type="SAM" id="Phobius"/>
    </source>
</evidence>
<dbReference type="Proteomes" id="UP000653411">
    <property type="component" value="Unassembled WGS sequence"/>
</dbReference>
<reference evidence="12" key="1">
    <citation type="journal article" date="2014" name="Int. J. Syst. Evol. Microbiol.">
        <title>Complete genome sequence of Corynebacterium casei LMG S-19264T (=DSM 44701T), isolated from a smear-ripened cheese.</title>
        <authorList>
            <consortium name="US DOE Joint Genome Institute (JGI-PGF)"/>
            <person name="Walter F."/>
            <person name="Albersmeier A."/>
            <person name="Kalinowski J."/>
            <person name="Ruckert C."/>
        </authorList>
    </citation>
    <scope>NUCLEOTIDE SEQUENCE</scope>
    <source>
        <strain evidence="12">CGMCC 4.7110</strain>
    </source>
</reference>
<keyword evidence="8" id="KW-0902">Two-component regulatory system</keyword>
<feature type="transmembrane region" description="Helical" evidence="9">
    <location>
        <begin position="42"/>
        <end position="60"/>
    </location>
</feature>
<dbReference type="PANTHER" id="PTHR24421:SF10">
    <property type="entry name" value="NITRATE_NITRITE SENSOR PROTEIN NARQ"/>
    <property type="match status" value="1"/>
</dbReference>
<evidence type="ECO:0000256" key="5">
    <source>
        <dbReference type="ARBA" id="ARBA00022741"/>
    </source>
</evidence>
<dbReference type="AlphaFoldDB" id="A0A917X9G4"/>
<evidence type="ECO:0000256" key="1">
    <source>
        <dbReference type="ARBA" id="ARBA00000085"/>
    </source>
</evidence>
<sequence length="382" mass="39996">MRPDPRPPLPARLRPGHRLALELAGSTAYGLSAWALPAHGTGLRLVAAAAAAVLLTVAWAVGRHRPLAAFGAALSAFWLAPLAEVPPGGTLGFLASGPMAWVLYLVAATCRIRTAAVVLVLSLSGAVATALPDFTHRGGIVPFALVFVTAWTTGYAVRQRRGYARELLAQTIAQERLRIARELHDVVAHGMSVITVQAGYGHLVIDDRPDRARAALDVIATTGRETTTEMRRLLGVLRTEDTAPALAPAPGLADLDRLLALTAEAGVQVELVITGNPRALPVGIDTSAYRIVQEALTNVVKHAGTSRARARIGYGPDELLIEITDQGQGRPGHTGPGHGLIGMRERAAMCGGDFRAGPVPGGGFQVGVHLPLTAPDFTGSHA</sequence>
<name>A0A917X9G4_9ACTN</name>
<dbReference type="InterPro" id="IPR003594">
    <property type="entry name" value="HATPase_dom"/>
</dbReference>
<comment type="caution">
    <text evidence="12">The sequence shown here is derived from an EMBL/GenBank/DDBJ whole genome shotgun (WGS) entry which is preliminary data.</text>
</comment>
<keyword evidence="9" id="KW-0812">Transmembrane</keyword>
<evidence type="ECO:0000256" key="6">
    <source>
        <dbReference type="ARBA" id="ARBA00022777"/>
    </source>
</evidence>
<keyword evidence="3" id="KW-0597">Phosphoprotein</keyword>
<proteinExistence type="predicted"/>
<organism evidence="12 13">
    <name type="scientific">Streptomyces fuscichromogenes</name>
    <dbReference type="NCBI Taxonomy" id="1324013"/>
    <lineage>
        <taxon>Bacteria</taxon>
        <taxon>Bacillati</taxon>
        <taxon>Actinomycetota</taxon>
        <taxon>Actinomycetes</taxon>
        <taxon>Kitasatosporales</taxon>
        <taxon>Streptomycetaceae</taxon>
        <taxon>Streptomyces</taxon>
    </lineage>
</organism>
<keyword evidence="7" id="KW-0067">ATP-binding</keyword>
<keyword evidence="9" id="KW-0472">Membrane</keyword>
<gene>
    <name evidence="12" type="ORF">GCM10011578_013240</name>
</gene>
<dbReference type="GO" id="GO:0000155">
    <property type="term" value="F:phosphorelay sensor kinase activity"/>
    <property type="evidence" value="ECO:0007669"/>
    <property type="project" value="InterPro"/>
</dbReference>
<evidence type="ECO:0000256" key="4">
    <source>
        <dbReference type="ARBA" id="ARBA00022679"/>
    </source>
</evidence>
<dbReference type="Pfam" id="PF07730">
    <property type="entry name" value="HisKA_3"/>
    <property type="match status" value="1"/>
</dbReference>